<organism evidence="1 2">
    <name type="scientific">Actinoplanes teichomyceticus</name>
    <dbReference type="NCBI Taxonomy" id="1867"/>
    <lineage>
        <taxon>Bacteria</taxon>
        <taxon>Bacillati</taxon>
        <taxon>Actinomycetota</taxon>
        <taxon>Actinomycetes</taxon>
        <taxon>Micromonosporales</taxon>
        <taxon>Micromonosporaceae</taxon>
        <taxon>Actinoplanes</taxon>
    </lineage>
</organism>
<protein>
    <submittedName>
        <fullName evidence="1">Uncharacterized protein</fullName>
    </submittedName>
</protein>
<dbReference type="OrthoDB" id="5538531at2"/>
<dbReference type="RefSeq" id="WP_122978123.1">
    <property type="nucleotide sequence ID" value="NZ_BOMX01000134.1"/>
</dbReference>
<proteinExistence type="predicted"/>
<sequence length="371" mass="40473">MVSESGGLPALEERSGYFTSGFRMNCECGGVSSISSTVYFDRSAADAMMPCEHCDNAIHFGPGVAALRDVDDLALDNARISRLAWYHTSTSPDWPSPAYEAEQLKWFEEFRRQHPGMSSGMGGPPATKALHVGTYQAAIVNMLRRMRNQGDAASQFYLYRVGLAVDPGRVNDGYRDENHEPAAQLTVAQLLAEELSAIRYLNVFEDMGSLSLALLPESIRSLQRIALPIVGFVPDHGPSLDELIDRVDRRVAQSTAEMPNTSGISPGRLRLMALAPERDPSGIGARVQRIEEAIGEQESALEDALAERYLDGVCPVVADKFRAAVGAWRSKGTPTRREFTDFYAASAYALTRPDAVMRLVAGQEAKPISTG</sequence>
<dbReference type="AlphaFoldDB" id="A0A561VIT1"/>
<name>A0A561VIT1_ACTTI</name>
<dbReference type="Proteomes" id="UP000320239">
    <property type="component" value="Unassembled WGS sequence"/>
</dbReference>
<evidence type="ECO:0000313" key="1">
    <source>
        <dbReference type="EMBL" id="TWG11507.1"/>
    </source>
</evidence>
<accession>A0A561VIT1</accession>
<keyword evidence="2" id="KW-1185">Reference proteome</keyword>
<gene>
    <name evidence="1" type="ORF">FHX34_106237</name>
</gene>
<comment type="caution">
    <text evidence="1">The sequence shown here is derived from an EMBL/GenBank/DDBJ whole genome shotgun (WGS) entry which is preliminary data.</text>
</comment>
<evidence type="ECO:0000313" key="2">
    <source>
        <dbReference type="Proteomes" id="UP000320239"/>
    </source>
</evidence>
<reference evidence="1 2" key="1">
    <citation type="submission" date="2019-06" db="EMBL/GenBank/DDBJ databases">
        <title>Sequencing the genomes of 1000 actinobacteria strains.</title>
        <authorList>
            <person name="Klenk H.-P."/>
        </authorList>
    </citation>
    <scope>NUCLEOTIDE SEQUENCE [LARGE SCALE GENOMIC DNA]</scope>
    <source>
        <strain evidence="1 2">DSM 43866</strain>
    </source>
</reference>
<dbReference type="EMBL" id="VIWY01000006">
    <property type="protein sequence ID" value="TWG11507.1"/>
    <property type="molecule type" value="Genomic_DNA"/>
</dbReference>